<feature type="active site" description="Proton acceptor; specific for D-alanine" evidence="4">
    <location>
        <position position="35"/>
    </location>
</feature>
<evidence type="ECO:0000256" key="6">
    <source>
        <dbReference type="PIRSR" id="PIRSR600821-52"/>
    </source>
</evidence>
<name>E4LAN0_9FIRM</name>
<dbReference type="NCBIfam" id="TIGR00492">
    <property type="entry name" value="alr"/>
    <property type="match status" value="1"/>
</dbReference>
<dbReference type="InterPro" id="IPR020622">
    <property type="entry name" value="Ala_racemase_pyridoxalP-BS"/>
</dbReference>
<feature type="modified residue" description="N6-(pyridoxal phosphate)lysine" evidence="4 5">
    <location>
        <position position="35"/>
    </location>
</feature>
<dbReference type="RefSeq" id="WP_007555273.1">
    <property type="nucleotide sequence ID" value="NZ_AENT01000030.1"/>
</dbReference>
<organism evidence="8 9">
    <name type="scientific">Dialister micraerophilus UPII 345-E</name>
    <dbReference type="NCBI Taxonomy" id="910314"/>
    <lineage>
        <taxon>Bacteria</taxon>
        <taxon>Bacillati</taxon>
        <taxon>Bacillota</taxon>
        <taxon>Negativicutes</taxon>
        <taxon>Veillonellales</taxon>
        <taxon>Veillonellaceae</taxon>
        <taxon>Dialister</taxon>
    </lineage>
</organism>
<dbReference type="Pfam" id="PF01168">
    <property type="entry name" value="Ala_racemase_N"/>
    <property type="match status" value="1"/>
</dbReference>
<dbReference type="SUPFAM" id="SSF50621">
    <property type="entry name" value="Alanine racemase C-terminal domain-like"/>
    <property type="match status" value="1"/>
</dbReference>
<protein>
    <recommendedName>
        <fullName evidence="4">Alanine racemase</fullName>
        <ecNumber evidence="4">5.1.1.1</ecNumber>
    </recommendedName>
</protein>
<evidence type="ECO:0000256" key="1">
    <source>
        <dbReference type="ARBA" id="ARBA00001933"/>
    </source>
</evidence>
<sequence>MPVSYTKISLKALRHNLRLIRSTVPENVELMAILKSDGYGHGSIATLNIALEEGYSSAAVARVDEGIKLRQHGFNCPIYTLGLPLPYDMPVGVANDMIMPIDDTVDLKTMEAVAAVSNKEVKVMLTVDTGMNRLGIHLDKIPEFLKKLKRYPHLKLHGTFTHMATADEKDKTFAIAQLKEFEKALELLPKTKDFRISAANSAGILELPQSLYNLARPGIIMYGIYPSGDMKKNLDLQPVMSLISHCIHVQTLKKGETVGYGATYKAEHMMKTATIPIGYADGYPRSLSNKGYVLIGGKKRPIVGRICMDQLMVAVDDTVRTGDQVVLIGEQGNEKITIEEVAELAETIPYELMCIFKRIIRVYET</sequence>
<evidence type="ECO:0000256" key="5">
    <source>
        <dbReference type="PIRSR" id="PIRSR600821-50"/>
    </source>
</evidence>
<dbReference type="EMBL" id="AENT01000030">
    <property type="protein sequence ID" value="EFR42220.1"/>
    <property type="molecule type" value="Genomic_DNA"/>
</dbReference>
<dbReference type="GO" id="GO:0030170">
    <property type="term" value="F:pyridoxal phosphate binding"/>
    <property type="evidence" value="ECO:0007669"/>
    <property type="project" value="UniProtKB-UniRule"/>
</dbReference>
<comment type="catalytic activity">
    <reaction evidence="4">
        <text>L-alanine = D-alanine</text>
        <dbReference type="Rhea" id="RHEA:20249"/>
        <dbReference type="ChEBI" id="CHEBI:57416"/>
        <dbReference type="ChEBI" id="CHEBI:57972"/>
        <dbReference type="EC" id="5.1.1.1"/>
    </reaction>
</comment>
<dbReference type="PRINTS" id="PR00992">
    <property type="entry name" value="ALARACEMASE"/>
</dbReference>
<gene>
    <name evidence="8" type="primary">alr</name>
    <name evidence="8" type="ORF">HMPREF9220_0166</name>
</gene>
<dbReference type="PANTHER" id="PTHR30511">
    <property type="entry name" value="ALANINE RACEMASE"/>
    <property type="match status" value="1"/>
</dbReference>
<dbReference type="eggNOG" id="COG0787">
    <property type="taxonomic scope" value="Bacteria"/>
</dbReference>
<evidence type="ECO:0000256" key="4">
    <source>
        <dbReference type="HAMAP-Rule" id="MF_01201"/>
    </source>
</evidence>
<accession>E4LAN0</accession>
<evidence type="ECO:0000256" key="3">
    <source>
        <dbReference type="ARBA" id="ARBA00023235"/>
    </source>
</evidence>
<feature type="domain" description="Alanine racemase C-terminal" evidence="7">
    <location>
        <begin position="239"/>
        <end position="364"/>
    </location>
</feature>
<dbReference type="UniPathway" id="UPA00042">
    <property type="reaction ID" value="UER00497"/>
</dbReference>
<dbReference type="CDD" id="cd00430">
    <property type="entry name" value="PLPDE_III_AR"/>
    <property type="match status" value="1"/>
</dbReference>
<proteinExistence type="inferred from homology"/>
<evidence type="ECO:0000256" key="2">
    <source>
        <dbReference type="ARBA" id="ARBA00022898"/>
    </source>
</evidence>
<dbReference type="HAMAP" id="MF_01201">
    <property type="entry name" value="Ala_racemase"/>
    <property type="match status" value="1"/>
</dbReference>
<dbReference type="PANTHER" id="PTHR30511:SF0">
    <property type="entry name" value="ALANINE RACEMASE, CATABOLIC-RELATED"/>
    <property type="match status" value="1"/>
</dbReference>
<dbReference type="Gene3D" id="3.20.20.10">
    <property type="entry name" value="Alanine racemase"/>
    <property type="match status" value="1"/>
</dbReference>
<dbReference type="SMART" id="SM01005">
    <property type="entry name" value="Ala_racemase_C"/>
    <property type="match status" value="1"/>
</dbReference>
<dbReference type="GO" id="GO:0008784">
    <property type="term" value="F:alanine racemase activity"/>
    <property type="evidence" value="ECO:0007669"/>
    <property type="project" value="UniProtKB-UniRule"/>
</dbReference>
<dbReference type="OrthoDB" id="9813814at2"/>
<dbReference type="Gene3D" id="2.40.37.10">
    <property type="entry name" value="Lyase, Ornithine Decarboxylase, Chain A, domain 1"/>
    <property type="match status" value="1"/>
</dbReference>
<dbReference type="EC" id="5.1.1.1" evidence="4"/>
<evidence type="ECO:0000313" key="9">
    <source>
        <dbReference type="Proteomes" id="UP000004594"/>
    </source>
</evidence>
<dbReference type="InterPro" id="IPR029066">
    <property type="entry name" value="PLP-binding_barrel"/>
</dbReference>
<feature type="binding site" evidence="4 6">
    <location>
        <position position="133"/>
    </location>
    <ligand>
        <name>substrate</name>
    </ligand>
</feature>
<dbReference type="FunFam" id="3.20.20.10:FF:000002">
    <property type="entry name" value="Alanine racemase"/>
    <property type="match status" value="1"/>
</dbReference>
<dbReference type="GO" id="GO:0005829">
    <property type="term" value="C:cytosol"/>
    <property type="evidence" value="ECO:0007669"/>
    <property type="project" value="TreeGrafter"/>
</dbReference>
<comment type="similarity">
    <text evidence="4">Belongs to the alanine racemase family.</text>
</comment>
<dbReference type="InterPro" id="IPR011079">
    <property type="entry name" value="Ala_racemase_C"/>
</dbReference>
<dbReference type="InterPro" id="IPR009006">
    <property type="entry name" value="Ala_racemase/Decarboxylase_C"/>
</dbReference>
<dbReference type="SUPFAM" id="SSF51419">
    <property type="entry name" value="PLP-binding barrel"/>
    <property type="match status" value="1"/>
</dbReference>
<evidence type="ECO:0000259" key="7">
    <source>
        <dbReference type="SMART" id="SM01005"/>
    </source>
</evidence>
<feature type="binding site" evidence="4 6">
    <location>
        <position position="308"/>
    </location>
    <ligand>
        <name>substrate</name>
    </ligand>
</feature>
<comment type="caution">
    <text evidence="8">The sequence shown here is derived from an EMBL/GenBank/DDBJ whole genome shotgun (WGS) entry which is preliminary data.</text>
</comment>
<evidence type="ECO:0000313" key="8">
    <source>
        <dbReference type="EMBL" id="EFR42220.1"/>
    </source>
</evidence>
<comment type="function">
    <text evidence="4">Catalyzes the interconversion of L-alanine and D-alanine. May also act on other amino acids.</text>
</comment>
<reference evidence="8 9" key="1">
    <citation type="submission" date="2010-11" db="EMBL/GenBank/DDBJ databases">
        <authorList>
            <person name="Durkin A.S."/>
            <person name="Madupu R."/>
            <person name="Torralba M."/>
            <person name="Gillis M."/>
            <person name="Methe B."/>
            <person name="Sutton G."/>
            <person name="Nelson K.E."/>
        </authorList>
    </citation>
    <scope>NUCLEOTIDE SEQUENCE [LARGE SCALE GENOMIC DNA]</scope>
    <source>
        <strain evidence="8 9">UPII 345-E</strain>
    </source>
</reference>
<feature type="active site" description="Proton acceptor; specific for L-alanine" evidence="4">
    <location>
        <position position="260"/>
    </location>
</feature>
<comment type="pathway">
    <text evidence="4">Amino-acid biosynthesis; D-alanine biosynthesis; D-alanine from L-alanine: step 1/1.</text>
</comment>
<dbReference type="InterPro" id="IPR000821">
    <property type="entry name" value="Ala_racemase"/>
</dbReference>
<comment type="cofactor">
    <cofactor evidence="1 4 5">
        <name>pyridoxal 5'-phosphate</name>
        <dbReference type="ChEBI" id="CHEBI:597326"/>
    </cofactor>
</comment>
<dbReference type="PROSITE" id="PS00395">
    <property type="entry name" value="ALANINE_RACEMASE"/>
    <property type="match status" value="1"/>
</dbReference>
<dbReference type="AlphaFoldDB" id="E4LAN0"/>
<dbReference type="Pfam" id="PF00842">
    <property type="entry name" value="Ala_racemase_C"/>
    <property type="match status" value="1"/>
</dbReference>
<dbReference type="Proteomes" id="UP000004594">
    <property type="component" value="Unassembled WGS sequence"/>
</dbReference>
<keyword evidence="3 4" id="KW-0413">Isomerase</keyword>
<dbReference type="InterPro" id="IPR001608">
    <property type="entry name" value="Ala_racemase_N"/>
</dbReference>
<keyword evidence="2 4" id="KW-0663">Pyridoxal phosphate</keyword>
<dbReference type="GO" id="GO:0030632">
    <property type="term" value="P:D-alanine biosynthetic process"/>
    <property type="evidence" value="ECO:0007669"/>
    <property type="project" value="UniProtKB-UniRule"/>
</dbReference>